<protein>
    <submittedName>
        <fullName evidence="1">Uncharacterized protein</fullName>
    </submittedName>
</protein>
<name>A0A9E8FPX3_9GAMM</name>
<organism evidence="1 2">
    <name type="scientific">Venatoribacter cucullus</name>
    <dbReference type="NCBI Taxonomy" id="2661630"/>
    <lineage>
        <taxon>Bacteria</taxon>
        <taxon>Pseudomonadati</taxon>
        <taxon>Pseudomonadota</taxon>
        <taxon>Gammaproteobacteria</taxon>
        <taxon>Oceanospirillales</taxon>
        <taxon>Oceanospirillaceae</taxon>
        <taxon>Venatoribacter</taxon>
    </lineage>
</organism>
<gene>
    <name evidence="1" type="ORF">GJQ55_01510</name>
</gene>
<dbReference type="KEGG" id="vcw:GJQ55_01510"/>
<dbReference type="RefSeq" id="WP_228345742.1">
    <property type="nucleotide sequence ID" value="NZ_CP045550.1"/>
</dbReference>
<keyword evidence="2" id="KW-1185">Reference proteome</keyword>
<sequence>MTERFPDLEIYLMKASAAEVQQWLQQALGEPVLEVSAQHWRCGHNGETMDVFFNPQAEKNFASLWFKQNHTPWATDLDCGRAAHAALGVEVRCSDSGWQETEGEESSSGWIKLIRGEEKPFEWR</sequence>
<evidence type="ECO:0000313" key="2">
    <source>
        <dbReference type="Proteomes" id="UP000596074"/>
    </source>
</evidence>
<dbReference type="EMBL" id="CP046056">
    <property type="protein sequence ID" value="QQD23228.1"/>
    <property type="molecule type" value="Genomic_DNA"/>
</dbReference>
<dbReference type="Proteomes" id="UP000596074">
    <property type="component" value="Chromosome"/>
</dbReference>
<proteinExistence type="predicted"/>
<accession>A0A9E8FPX3</accession>
<reference evidence="1 2" key="1">
    <citation type="submission" date="2019-11" db="EMBL/GenBank/DDBJ databases">
        <title>Venatorbacter sp. nov. a predator of Campylobacter and other Gram-negative bacteria.</title>
        <authorList>
            <person name="Saeedi A."/>
            <person name="Cummings N.J."/>
            <person name="Connerton I.F."/>
            <person name="Connerton P.L."/>
        </authorList>
    </citation>
    <scope>NUCLEOTIDE SEQUENCE [LARGE SCALE GENOMIC DNA]</scope>
    <source>
        <strain evidence="1">XL5</strain>
    </source>
</reference>
<evidence type="ECO:0000313" key="1">
    <source>
        <dbReference type="EMBL" id="QQD23228.1"/>
    </source>
</evidence>
<dbReference type="AlphaFoldDB" id="A0A9E8FPX3"/>